<dbReference type="SMART" id="SM00530">
    <property type="entry name" value="HTH_XRE"/>
    <property type="match status" value="1"/>
</dbReference>
<dbReference type="Proteomes" id="UP000766570">
    <property type="component" value="Unassembled WGS sequence"/>
</dbReference>
<protein>
    <submittedName>
        <fullName evidence="3">DNA-binding XRE family transcriptional regulator</fullName>
    </submittedName>
</protein>
<feature type="region of interest" description="Disordered" evidence="1">
    <location>
        <begin position="134"/>
        <end position="154"/>
    </location>
</feature>
<comment type="caution">
    <text evidence="3">The sequence shown here is derived from an EMBL/GenBank/DDBJ whole genome shotgun (WGS) entry which is preliminary data.</text>
</comment>
<gene>
    <name evidence="3" type="ORF">JOF46_002316</name>
</gene>
<reference evidence="3 4" key="1">
    <citation type="submission" date="2021-03" db="EMBL/GenBank/DDBJ databases">
        <title>Sequencing the genomes of 1000 actinobacteria strains.</title>
        <authorList>
            <person name="Klenk H.-P."/>
        </authorList>
    </citation>
    <scope>NUCLEOTIDE SEQUENCE [LARGE SCALE GENOMIC DNA]</scope>
    <source>
        <strain evidence="3 4">DSM 15454</strain>
    </source>
</reference>
<dbReference type="CDD" id="cd00093">
    <property type="entry name" value="HTH_XRE"/>
    <property type="match status" value="1"/>
</dbReference>
<evidence type="ECO:0000313" key="3">
    <source>
        <dbReference type="EMBL" id="MBP2374404.1"/>
    </source>
</evidence>
<name>A0ABS4WDW4_9MICC</name>
<evidence type="ECO:0000259" key="2">
    <source>
        <dbReference type="PROSITE" id="PS50943"/>
    </source>
</evidence>
<evidence type="ECO:0000256" key="1">
    <source>
        <dbReference type="SAM" id="MobiDB-lite"/>
    </source>
</evidence>
<dbReference type="SUPFAM" id="SSF47413">
    <property type="entry name" value="lambda repressor-like DNA-binding domains"/>
    <property type="match status" value="1"/>
</dbReference>
<dbReference type="InterPro" id="IPR010982">
    <property type="entry name" value="Lambda_DNA-bd_dom_sf"/>
</dbReference>
<dbReference type="InterPro" id="IPR001387">
    <property type="entry name" value="Cro/C1-type_HTH"/>
</dbReference>
<dbReference type="PROSITE" id="PS50943">
    <property type="entry name" value="HTH_CROC1"/>
    <property type="match status" value="1"/>
</dbReference>
<dbReference type="EMBL" id="JAGIOE010000001">
    <property type="protein sequence ID" value="MBP2374404.1"/>
    <property type="molecule type" value="Genomic_DNA"/>
</dbReference>
<dbReference type="GO" id="GO:0003677">
    <property type="term" value="F:DNA binding"/>
    <property type="evidence" value="ECO:0007669"/>
    <property type="project" value="UniProtKB-KW"/>
</dbReference>
<dbReference type="Pfam" id="PF13560">
    <property type="entry name" value="HTH_31"/>
    <property type="match status" value="1"/>
</dbReference>
<proteinExistence type="predicted"/>
<dbReference type="RefSeq" id="WP_245348102.1">
    <property type="nucleotide sequence ID" value="NZ_JAGIOE010000001.1"/>
</dbReference>
<sequence length="154" mass="16925">MTMPVPTKVGAGFVVGTENGGGQRPRLMIVYAIVDSVCDHYCDHNVGMAPTPTSPKTRRTAATIGDQLTTWRKLQGLTAQQVADRARISRTTLRKIEHGSLGVGFEAFLDVARALGLSPQLTTAFDPYETDMGRARADEMLPQRVRGRQEKRKQ</sequence>
<feature type="compositionally biased region" description="Basic residues" evidence="1">
    <location>
        <begin position="145"/>
        <end position="154"/>
    </location>
</feature>
<dbReference type="Gene3D" id="1.10.260.40">
    <property type="entry name" value="lambda repressor-like DNA-binding domains"/>
    <property type="match status" value="1"/>
</dbReference>
<evidence type="ECO:0000313" key="4">
    <source>
        <dbReference type="Proteomes" id="UP000766570"/>
    </source>
</evidence>
<keyword evidence="3" id="KW-0238">DNA-binding</keyword>
<feature type="domain" description="HTH cro/C1-type" evidence="2">
    <location>
        <begin position="68"/>
        <end position="122"/>
    </location>
</feature>
<keyword evidence="4" id="KW-1185">Reference proteome</keyword>
<organism evidence="3 4">
    <name type="scientific">Paeniglutamicibacter psychrophenolicus</name>
    <dbReference type="NCBI Taxonomy" id="257454"/>
    <lineage>
        <taxon>Bacteria</taxon>
        <taxon>Bacillati</taxon>
        <taxon>Actinomycetota</taxon>
        <taxon>Actinomycetes</taxon>
        <taxon>Micrococcales</taxon>
        <taxon>Micrococcaceae</taxon>
        <taxon>Paeniglutamicibacter</taxon>
    </lineage>
</organism>
<accession>A0ABS4WDW4</accession>